<dbReference type="SMART" id="SM00248">
    <property type="entry name" value="ANK"/>
    <property type="match status" value="2"/>
</dbReference>
<evidence type="ECO:0000256" key="2">
    <source>
        <dbReference type="ARBA" id="ARBA00023043"/>
    </source>
</evidence>
<keyword evidence="2" id="KW-0040">ANK repeat</keyword>
<dbReference type="Pfam" id="PF12796">
    <property type="entry name" value="Ank_2"/>
    <property type="match status" value="1"/>
</dbReference>
<dbReference type="OrthoDB" id="194358at2759"/>
<evidence type="ECO:0000313" key="4">
    <source>
        <dbReference type="EMBL" id="CAB4034910.1"/>
    </source>
</evidence>
<evidence type="ECO:0000256" key="1">
    <source>
        <dbReference type="ARBA" id="ARBA00022737"/>
    </source>
</evidence>
<evidence type="ECO:0000313" key="5">
    <source>
        <dbReference type="Proteomes" id="UP001152795"/>
    </source>
</evidence>
<organism evidence="4 5">
    <name type="scientific">Paramuricea clavata</name>
    <name type="common">Red gorgonian</name>
    <name type="synonym">Violescent sea-whip</name>
    <dbReference type="NCBI Taxonomy" id="317549"/>
    <lineage>
        <taxon>Eukaryota</taxon>
        <taxon>Metazoa</taxon>
        <taxon>Cnidaria</taxon>
        <taxon>Anthozoa</taxon>
        <taxon>Octocorallia</taxon>
        <taxon>Malacalcyonacea</taxon>
        <taxon>Plexauridae</taxon>
        <taxon>Paramuricea</taxon>
    </lineage>
</organism>
<protein>
    <submittedName>
        <fullName evidence="4">Ankyrin repeat domain-containing 17</fullName>
    </submittedName>
</protein>
<comment type="caution">
    <text evidence="4">The sequence shown here is derived from an EMBL/GenBank/DDBJ whole genome shotgun (WGS) entry which is preliminary data.</text>
</comment>
<dbReference type="Gene3D" id="1.25.40.20">
    <property type="entry name" value="Ankyrin repeat-containing domain"/>
    <property type="match status" value="1"/>
</dbReference>
<keyword evidence="5" id="KW-1185">Reference proteome</keyword>
<feature type="region of interest" description="Disordered" evidence="3">
    <location>
        <begin position="197"/>
        <end position="216"/>
    </location>
</feature>
<evidence type="ECO:0000256" key="3">
    <source>
        <dbReference type="SAM" id="MobiDB-lite"/>
    </source>
</evidence>
<dbReference type="InterPro" id="IPR036770">
    <property type="entry name" value="Ankyrin_rpt-contain_sf"/>
</dbReference>
<dbReference type="PROSITE" id="PS50088">
    <property type="entry name" value="ANK_REPEAT"/>
    <property type="match status" value="1"/>
</dbReference>
<reference evidence="4" key="1">
    <citation type="submission" date="2020-04" db="EMBL/GenBank/DDBJ databases">
        <authorList>
            <person name="Alioto T."/>
            <person name="Alioto T."/>
            <person name="Gomez Garrido J."/>
        </authorList>
    </citation>
    <scope>NUCLEOTIDE SEQUENCE</scope>
    <source>
        <strain evidence="4">A484AB</strain>
    </source>
</reference>
<keyword evidence="1" id="KW-0677">Repeat</keyword>
<accession>A0A7D9LM40</accession>
<dbReference type="PANTHER" id="PTHR24171">
    <property type="entry name" value="ANKYRIN REPEAT DOMAIN-CONTAINING PROTEIN 39-RELATED"/>
    <property type="match status" value="1"/>
</dbReference>
<feature type="compositionally biased region" description="Basic and acidic residues" evidence="3">
    <location>
        <begin position="41"/>
        <end position="54"/>
    </location>
</feature>
<feature type="compositionally biased region" description="Low complexity" evidence="3">
    <location>
        <begin position="198"/>
        <end position="211"/>
    </location>
</feature>
<proteinExistence type="predicted"/>
<feature type="region of interest" description="Disordered" evidence="3">
    <location>
        <begin position="1"/>
        <end position="54"/>
    </location>
</feature>
<feature type="non-terminal residue" evidence="4">
    <location>
        <position position="1"/>
    </location>
</feature>
<dbReference type="SUPFAM" id="SSF48403">
    <property type="entry name" value="Ankyrin repeat"/>
    <property type="match status" value="1"/>
</dbReference>
<dbReference type="InterPro" id="IPR002110">
    <property type="entry name" value="Ankyrin_rpt"/>
</dbReference>
<gene>
    <name evidence="4" type="ORF">PACLA_8A012507</name>
</gene>
<dbReference type="PROSITE" id="PS50297">
    <property type="entry name" value="ANK_REP_REGION"/>
    <property type="match status" value="1"/>
</dbReference>
<sequence length="296" mass="33019">MIALKNKDDDEPTNTDIIRSQKSTQESKKSSKESPMCSSCDFKDETPLSSDRDKWPIGKIENGCFHKICKLLDLTHRSKEPLMSALGGFDQATTAGIETKYELKGGMWIAEEVLGRWASRNQENNVGALKKILGDTMQRLDVLFEIEKWEKLSVCHGCGIKLRDCEEEEYRRAYSQALQEAPDAAMVEDSSIFRWPNETSSEASSSGSRSTGDSHRALKQGLNQGMSTRQDGSLHDACAKRHLHKVREILQKDSDIINRLNQRVGPLGDNPLHEAASRGHVDILQLLLNHGASVNA</sequence>
<dbReference type="AlphaFoldDB" id="A0A7D9LM40"/>
<dbReference type="Proteomes" id="UP001152795">
    <property type="component" value="Unassembled WGS sequence"/>
</dbReference>
<dbReference type="EMBL" id="CACRXK020020529">
    <property type="protein sequence ID" value="CAB4034910.1"/>
    <property type="molecule type" value="Genomic_DNA"/>
</dbReference>
<name>A0A7D9LM40_PARCT</name>